<dbReference type="SUPFAM" id="SSF53649">
    <property type="entry name" value="Alkaline phosphatase-like"/>
    <property type="match status" value="1"/>
</dbReference>
<dbReference type="AlphaFoldDB" id="A0A133VBK0"/>
<dbReference type="Gene3D" id="3.30.1120.10">
    <property type="match status" value="1"/>
</dbReference>
<sequence length="465" mass="53454">MGNHLLVTIECLRSDHVSGLGYHKKTTPFLDRLIEDGIAFQNAYSVSTWTAPSLLSILTSSYPLRYKGKMGKARANIAQVFEENGFNTFAFGSSRIGKLRSCRQGFQNLRNKDCKMSERSEGFGISPDLPHLSWIRDFWRNNFVIHRVDETSRETVARLLRALEGEEGPFFAWIHMNDPHRPYLVGKESLSVFQFSQFRANFAAKKLSPQQKKKNLTFRDRVKFHIGKSLANKETMRNMVDLYDREIRLADRAIGMLFEGLRKEGKLHDTTFYITADHGEGFMEHGLLGHGPGERPRLYNELLQVPLVVWNAENQHERIRENVSLIDLSPTICDFASLSTPSHFAGKTLRRFFNGRKSASDGEIFCESSTIGWQRFAPEKAIIAVISGDYKYIWKSKGKDELYNLKEDSGEKENILNERKDMASKLRVKIDKHLEEVRKRGTKEEKERIKKSLSDLGAVRNREVN</sequence>
<dbReference type="CDD" id="cd16148">
    <property type="entry name" value="sulfatase_like"/>
    <property type="match status" value="1"/>
</dbReference>
<gene>
    <name evidence="2" type="ORF">AKJ45_00210</name>
</gene>
<dbReference type="InterPro" id="IPR052701">
    <property type="entry name" value="GAG_Ulvan_Degrading_Sulfatases"/>
</dbReference>
<dbReference type="InterPro" id="IPR017850">
    <property type="entry name" value="Alkaline_phosphatase_core_sf"/>
</dbReference>
<accession>A0A133VBK0</accession>
<name>A0A133VBK0_9EURY</name>
<feature type="domain" description="Sulfatase N-terminal" evidence="1">
    <location>
        <begin position="3"/>
        <end position="336"/>
    </location>
</feature>
<keyword evidence="3" id="KW-1185">Reference proteome</keyword>
<dbReference type="PANTHER" id="PTHR43751">
    <property type="entry name" value="SULFATASE"/>
    <property type="match status" value="1"/>
</dbReference>
<proteinExistence type="predicted"/>
<evidence type="ECO:0000259" key="1">
    <source>
        <dbReference type="Pfam" id="PF00884"/>
    </source>
</evidence>
<evidence type="ECO:0000313" key="3">
    <source>
        <dbReference type="Proteomes" id="UP000070565"/>
    </source>
</evidence>
<dbReference type="EMBL" id="LHXZ01000002">
    <property type="protein sequence ID" value="KXB03831.1"/>
    <property type="molecule type" value="Genomic_DNA"/>
</dbReference>
<dbReference type="Gene3D" id="3.40.720.10">
    <property type="entry name" value="Alkaline Phosphatase, subunit A"/>
    <property type="match status" value="1"/>
</dbReference>
<dbReference type="PANTHER" id="PTHR43751:SF3">
    <property type="entry name" value="SULFATASE N-TERMINAL DOMAIN-CONTAINING PROTEIN"/>
    <property type="match status" value="1"/>
</dbReference>
<reference evidence="2 3" key="1">
    <citation type="journal article" date="2016" name="Sci. Rep.">
        <title>Metabolic traits of an uncultured archaeal lineage -MSBL1- from brine pools of the Red Sea.</title>
        <authorList>
            <person name="Mwirichia R."/>
            <person name="Alam I."/>
            <person name="Rashid M."/>
            <person name="Vinu M."/>
            <person name="Ba-Alawi W."/>
            <person name="Anthony Kamau A."/>
            <person name="Kamanda Ngugi D."/>
            <person name="Goker M."/>
            <person name="Klenk H.P."/>
            <person name="Bajic V."/>
            <person name="Stingl U."/>
        </authorList>
    </citation>
    <scope>NUCLEOTIDE SEQUENCE [LARGE SCALE GENOMIC DNA]</scope>
    <source>
        <strain evidence="2">SCGC-AAA261F19</strain>
    </source>
</reference>
<comment type="caution">
    <text evidence="2">The sequence shown here is derived from an EMBL/GenBank/DDBJ whole genome shotgun (WGS) entry which is preliminary data.</text>
</comment>
<evidence type="ECO:0000313" key="2">
    <source>
        <dbReference type="EMBL" id="KXB03831.1"/>
    </source>
</evidence>
<dbReference type="InterPro" id="IPR000917">
    <property type="entry name" value="Sulfatase_N"/>
</dbReference>
<organism evidence="2 3">
    <name type="scientific">candidate division MSBL1 archaeon SCGC-AAA261F19</name>
    <dbReference type="NCBI Taxonomy" id="1698275"/>
    <lineage>
        <taxon>Archaea</taxon>
        <taxon>Methanobacteriati</taxon>
        <taxon>Methanobacteriota</taxon>
        <taxon>candidate division MSBL1</taxon>
    </lineage>
</organism>
<dbReference type="Pfam" id="PF00884">
    <property type="entry name" value="Sulfatase"/>
    <property type="match status" value="1"/>
</dbReference>
<protein>
    <recommendedName>
        <fullName evidence="1">Sulfatase N-terminal domain-containing protein</fullName>
    </recommendedName>
</protein>
<dbReference type="Proteomes" id="UP000070565">
    <property type="component" value="Unassembled WGS sequence"/>
</dbReference>